<evidence type="ECO:0000313" key="2">
    <source>
        <dbReference type="Proteomes" id="UP000517916"/>
    </source>
</evidence>
<sequence length="311" mass="34645">MRFASPLPALAPQPARTPTITERLRAALGSGPFHHALALAIAARGLTLEQLRNRLSTRDVQLSAATLSYWKNGRSVPRREESLRGISVLEQELDLPKDALTSLLDRRGPRVGLPPQPPGRIESLLDWQRLPVGSGLRVLSLHETLHLGADGLPERLTLHEVVQATRDGVVRTHAGLRAGQSELAPRITATVNCSVGRVQTRHDDALAVVELVLDSELARGETAVLGHEFTFSAPRRENYHQRHFRQPVHSYLLEVHFAARAVPVQCWSYQRDLISRRQHRVRPVRPDSRPAVHVAHTNLAPGTVGLRWQWS</sequence>
<gene>
    <name evidence="1" type="ORF">BC739_004570</name>
</gene>
<reference evidence="1 2" key="1">
    <citation type="submission" date="2020-08" db="EMBL/GenBank/DDBJ databases">
        <title>Genomic Encyclopedia of Archaeal and Bacterial Type Strains, Phase II (KMG-II): from individual species to whole genera.</title>
        <authorList>
            <person name="Goeker M."/>
        </authorList>
    </citation>
    <scope>NUCLEOTIDE SEQUENCE [LARGE SCALE GENOMIC DNA]</scope>
    <source>
        <strain evidence="1 2">DSM 43850</strain>
    </source>
</reference>
<proteinExistence type="predicted"/>
<protein>
    <submittedName>
        <fullName evidence="1">Transcriptional regulator with XRE-family HTH domain</fullName>
    </submittedName>
</protein>
<accession>A0ABR6BKE3</accession>
<comment type="caution">
    <text evidence="1">The sequence shown here is derived from an EMBL/GenBank/DDBJ whole genome shotgun (WGS) entry which is preliminary data.</text>
</comment>
<dbReference type="RefSeq" id="WP_025355464.1">
    <property type="nucleotide sequence ID" value="NZ_BAAABQ010000057.1"/>
</dbReference>
<evidence type="ECO:0000313" key="1">
    <source>
        <dbReference type="EMBL" id="MBA8927364.1"/>
    </source>
</evidence>
<keyword evidence="2" id="KW-1185">Reference proteome</keyword>
<dbReference type="EMBL" id="JACJID010000003">
    <property type="protein sequence ID" value="MBA8927364.1"/>
    <property type="molecule type" value="Genomic_DNA"/>
</dbReference>
<dbReference type="Proteomes" id="UP000517916">
    <property type="component" value="Unassembled WGS sequence"/>
</dbReference>
<organism evidence="1 2">
    <name type="scientific">Kutzneria viridogrisea</name>
    <dbReference type="NCBI Taxonomy" id="47990"/>
    <lineage>
        <taxon>Bacteria</taxon>
        <taxon>Bacillati</taxon>
        <taxon>Actinomycetota</taxon>
        <taxon>Actinomycetes</taxon>
        <taxon>Pseudonocardiales</taxon>
        <taxon>Pseudonocardiaceae</taxon>
        <taxon>Kutzneria</taxon>
    </lineage>
</organism>
<name>A0ABR6BKE3_9PSEU</name>